<proteinExistence type="predicted"/>
<name>A0ABU0HB61_9HYPH</name>
<keyword evidence="3" id="KW-1185">Reference proteome</keyword>
<evidence type="ECO:0000313" key="3">
    <source>
        <dbReference type="Proteomes" id="UP001241603"/>
    </source>
</evidence>
<dbReference type="InterPro" id="IPR029068">
    <property type="entry name" value="Glyas_Bleomycin-R_OHBP_Dase"/>
</dbReference>
<dbReference type="PANTHER" id="PTHR35006:SF2">
    <property type="entry name" value="GLYOXALASE FAMILY PROTEIN (AFU_ORTHOLOGUE AFUA_5G14830)"/>
    <property type="match status" value="1"/>
</dbReference>
<evidence type="ECO:0000313" key="2">
    <source>
        <dbReference type="EMBL" id="MDQ0439549.1"/>
    </source>
</evidence>
<comment type="caution">
    <text evidence="2">The sequence shown here is derived from an EMBL/GenBank/DDBJ whole genome shotgun (WGS) entry which is preliminary data.</text>
</comment>
<gene>
    <name evidence="2" type="ORF">QO014_003955</name>
</gene>
<dbReference type="Proteomes" id="UP001241603">
    <property type="component" value="Unassembled WGS sequence"/>
</dbReference>
<sequence length="125" mass="13477">MPFDHLGFNVSNFLKSRDFYISALAPLDISIVHEGDGWAAFGEEGRIMFWIGTMGAVPGPIHFAFTARDHAAVRAFHAAAIEAGGSDNGAPGFRPNYHANYYAAFVLDPDGHNVEAVCHRSGEVA</sequence>
<organism evidence="2 3">
    <name type="scientific">Kaistia dalseonensis</name>
    <dbReference type="NCBI Taxonomy" id="410840"/>
    <lineage>
        <taxon>Bacteria</taxon>
        <taxon>Pseudomonadati</taxon>
        <taxon>Pseudomonadota</taxon>
        <taxon>Alphaproteobacteria</taxon>
        <taxon>Hyphomicrobiales</taxon>
        <taxon>Kaistiaceae</taxon>
        <taxon>Kaistia</taxon>
    </lineage>
</organism>
<evidence type="ECO:0000259" key="1">
    <source>
        <dbReference type="PROSITE" id="PS51819"/>
    </source>
</evidence>
<dbReference type="PROSITE" id="PS51819">
    <property type="entry name" value="VOC"/>
    <property type="match status" value="1"/>
</dbReference>
<accession>A0ABU0HB61</accession>
<dbReference type="RefSeq" id="WP_266350447.1">
    <property type="nucleotide sequence ID" value="NZ_JAPKNG010000006.1"/>
</dbReference>
<protein>
    <submittedName>
        <fullName evidence="2">Catechol 2,3-dioxygenase-like lactoylglutathione lyase family enzyme</fullName>
    </submittedName>
</protein>
<feature type="domain" description="VOC" evidence="1">
    <location>
        <begin position="2"/>
        <end position="119"/>
    </location>
</feature>
<reference evidence="2 3" key="1">
    <citation type="submission" date="2023-07" db="EMBL/GenBank/DDBJ databases">
        <title>Genomic Encyclopedia of Type Strains, Phase IV (KMG-IV): sequencing the most valuable type-strain genomes for metagenomic binning, comparative biology and taxonomic classification.</title>
        <authorList>
            <person name="Goeker M."/>
        </authorList>
    </citation>
    <scope>NUCLEOTIDE SEQUENCE [LARGE SCALE GENOMIC DNA]</scope>
    <source>
        <strain evidence="2 3">B6-8</strain>
    </source>
</reference>
<dbReference type="Pfam" id="PF00903">
    <property type="entry name" value="Glyoxalase"/>
    <property type="match status" value="1"/>
</dbReference>
<dbReference type="PANTHER" id="PTHR35006">
    <property type="entry name" value="GLYOXALASE FAMILY PROTEIN (AFU_ORTHOLOGUE AFUA_5G14830)"/>
    <property type="match status" value="1"/>
</dbReference>
<dbReference type="SUPFAM" id="SSF54593">
    <property type="entry name" value="Glyoxalase/Bleomycin resistance protein/Dihydroxybiphenyl dioxygenase"/>
    <property type="match status" value="1"/>
</dbReference>
<dbReference type="Gene3D" id="3.10.180.10">
    <property type="entry name" value="2,3-Dihydroxybiphenyl 1,2-Dioxygenase, domain 1"/>
    <property type="match status" value="1"/>
</dbReference>
<dbReference type="EMBL" id="JAUSVO010000006">
    <property type="protein sequence ID" value="MDQ0439549.1"/>
    <property type="molecule type" value="Genomic_DNA"/>
</dbReference>
<dbReference type="InterPro" id="IPR004360">
    <property type="entry name" value="Glyas_Fos-R_dOase_dom"/>
</dbReference>
<dbReference type="InterPro" id="IPR037523">
    <property type="entry name" value="VOC_core"/>
</dbReference>
<dbReference type="CDD" id="cd07262">
    <property type="entry name" value="VOC_like"/>
    <property type="match status" value="1"/>
</dbReference>